<dbReference type="InterPro" id="IPR000182">
    <property type="entry name" value="GNAT_dom"/>
</dbReference>
<dbReference type="AlphaFoldDB" id="A0A7L9J1W9"/>
<keyword evidence="2" id="KW-0012">Acyltransferase</keyword>
<feature type="domain" description="N-acetyltransferase" evidence="4">
    <location>
        <begin position="1"/>
        <end position="115"/>
    </location>
</feature>
<dbReference type="EMBL" id="CP062789">
    <property type="protein sequence ID" value="QOK23177.1"/>
    <property type="molecule type" value="Genomic_DNA"/>
</dbReference>
<dbReference type="GO" id="GO:0016747">
    <property type="term" value="F:acyltransferase activity, transferring groups other than amino-acyl groups"/>
    <property type="evidence" value="ECO:0007669"/>
    <property type="project" value="InterPro"/>
</dbReference>
<gene>
    <name evidence="5" type="ORF">IGS73_01700</name>
</gene>
<dbReference type="Gene3D" id="3.40.630.30">
    <property type="match status" value="1"/>
</dbReference>
<dbReference type="Proteomes" id="UP000593998">
    <property type="component" value="Chromosome"/>
</dbReference>
<evidence type="ECO:0000313" key="5">
    <source>
        <dbReference type="EMBL" id="QOK23177.1"/>
    </source>
</evidence>
<organism evidence="5 6">
    <name type="scientific">Janibacter indicus</name>
    <dbReference type="NCBI Taxonomy" id="857417"/>
    <lineage>
        <taxon>Bacteria</taxon>
        <taxon>Bacillati</taxon>
        <taxon>Actinomycetota</taxon>
        <taxon>Actinomycetes</taxon>
        <taxon>Micrococcales</taxon>
        <taxon>Intrasporangiaceae</taxon>
        <taxon>Janibacter</taxon>
    </lineage>
</organism>
<dbReference type="InterPro" id="IPR050832">
    <property type="entry name" value="Bact_Acetyltransf"/>
</dbReference>
<protein>
    <submittedName>
        <fullName evidence="5">GNAT family N-acetyltransferase</fullName>
    </submittedName>
</protein>
<proteinExistence type="predicted"/>
<evidence type="ECO:0000259" key="4">
    <source>
        <dbReference type="PROSITE" id="PS51186"/>
    </source>
</evidence>
<accession>A0A7L9J1W9</accession>
<feature type="region of interest" description="Disordered" evidence="3">
    <location>
        <begin position="96"/>
        <end position="124"/>
    </location>
</feature>
<dbReference type="PANTHER" id="PTHR43877:SF2">
    <property type="entry name" value="AMINOALKYLPHOSPHONATE N-ACETYLTRANSFERASE-RELATED"/>
    <property type="match status" value="1"/>
</dbReference>
<evidence type="ECO:0000256" key="3">
    <source>
        <dbReference type="SAM" id="MobiDB-lite"/>
    </source>
</evidence>
<dbReference type="PROSITE" id="PS51186">
    <property type="entry name" value="GNAT"/>
    <property type="match status" value="1"/>
</dbReference>
<dbReference type="InterPro" id="IPR016181">
    <property type="entry name" value="Acyl_CoA_acyltransferase"/>
</dbReference>
<dbReference type="PANTHER" id="PTHR43877">
    <property type="entry name" value="AMINOALKYLPHOSPHONATE N-ACETYLTRANSFERASE-RELATED-RELATED"/>
    <property type="match status" value="1"/>
</dbReference>
<dbReference type="Pfam" id="PF00583">
    <property type="entry name" value="Acetyltransf_1"/>
    <property type="match status" value="1"/>
</dbReference>
<evidence type="ECO:0000256" key="1">
    <source>
        <dbReference type="ARBA" id="ARBA00022679"/>
    </source>
</evidence>
<dbReference type="CDD" id="cd04301">
    <property type="entry name" value="NAT_SF"/>
    <property type="match status" value="1"/>
</dbReference>
<sequence>MSRIDGHPVGHVALTRPGDREDAVEIMAQRGMPVERSAVVARLFVLPAARGRGVGGELMRTVAVAASDLSLIPILEVLAKDRAALRLYEDRGWEPIGETTHRHGSRSYSAVALRGPSAGGGSEW</sequence>
<reference evidence="5 6" key="1">
    <citation type="submission" date="2020-10" db="EMBL/GenBank/DDBJ databases">
        <title>Janibacter indicus TT2 genome sequence.</title>
        <authorList>
            <person name="Lee K."/>
            <person name="Ganzorig M."/>
        </authorList>
    </citation>
    <scope>NUCLEOTIDE SEQUENCE [LARGE SCALE GENOMIC DNA]</scope>
    <source>
        <strain evidence="5 6">TT2</strain>
    </source>
</reference>
<name>A0A7L9J1W9_9MICO</name>
<keyword evidence="1 5" id="KW-0808">Transferase</keyword>
<evidence type="ECO:0000256" key="2">
    <source>
        <dbReference type="ARBA" id="ARBA00023315"/>
    </source>
</evidence>
<dbReference type="OrthoDB" id="3216107at2"/>
<evidence type="ECO:0000313" key="6">
    <source>
        <dbReference type="Proteomes" id="UP000593998"/>
    </source>
</evidence>
<dbReference type="SUPFAM" id="SSF55729">
    <property type="entry name" value="Acyl-CoA N-acyltransferases (Nat)"/>
    <property type="match status" value="1"/>
</dbReference>